<feature type="binding site" evidence="11">
    <location>
        <begin position="372"/>
        <end position="373"/>
    </location>
    <ligand>
        <name>IMP</name>
        <dbReference type="ChEBI" id="CHEBI:58053"/>
    </ligand>
</feature>
<feature type="binding site" description="in other chain" evidence="11">
    <location>
        <position position="311"/>
    </location>
    <ligand>
        <name>K(+)</name>
        <dbReference type="ChEBI" id="CHEBI:29103"/>
        <note>ligand shared between two tetrameric partners</note>
    </ligand>
</feature>
<dbReference type="HAMAP" id="MF_01964">
    <property type="entry name" value="IMPDH"/>
    <property type="match status" value="1"/>
</dbReference>
<evidence type="ECO:0000313" key="16">
    <source>
        <dbReference type="EMBL" id="QQR41006.1"/>
    </source>
</evidence>
<evidence type="ECO:0000256" key="7">
    <source>
        <dbReference type="ARBA" id="ARBA00023002"/>
    </source>
</evidence>
<dbReference type="CDD" id="cd04601">
    <property type="entry name" value="CBS_pair_IMPDH"/>
    <property type="match status" value="1"/>
</dbReference>
<evidence type="ECO:0000256" key="5">
    <source>
        <dbReference type="ARBA" id="ARBA00022755"/>
    </source>
</evidence>
<comment type="cofactor">
    <cofactor evidence="1 11">
        <name>K(+)</name>
        <dbReference type="ChEBI" id="CHEBI:29103"/>
    </cofactor>
</comment>
<dbReference type="GO" id="GO:0003938">
    <property type="term" value="F:IMP dehydrogenase activity"/>
    <property type="evidence" value="ECO:0007669"/>
    <property type="project" value="UniProtKB-EC"/>
</dbReference>
<dbReference type="PROSITE" id="PS00487">
    <property type="entry name" value="IMP_DH_GMP_RED"/>
    <property type="match status" value="1"/>
</dbReference>
<comment type="activity regulation">
    <text evidence="11">Mycophenolic acid (MPA) is a non-competitive inhibitor that prevents formation of the closed enzyme conformation by binding to the same site as the amobile flap. In contrast, mizoribine monophosphate (MZP) is a competitive inhibitor that induces the closed conformation. MPA is a potent inhibitor of mammalian IMPDHs but a poor inhibitor of the bacterial enzymes. MZP is a more potent inhibitor of bacterial IMPDH.</text>
</comment>
<keyword evidence="3 11" id="KW-0479">Metal-binding</keyword>
<comment type="similarity">
    <text evidence="2 11 13">Belongs to the IMPDH/GMPR family.</text>
</comment>
<reference evidence="16 17" key="1">
    <citation type="submission" date="2021-01" db="EMBL/GenBank/DDBJ databases">
        <title>Genome seq and assembly of Devosia sp. LEGU1.</title>
        <authorList>
            <person name="Chhetri G."/>
        </authorList>
    </citation>
    <scope>NUCLEOTIDE SEQUENCE [LARGE SCALE GENOMIC DNA]</scope>
    <source>
        <strain evidence="16 17">LEGU1</strain>
    </source>
</reference>
<feature type="domain" description="CBS" evidence="15">
    <location>
        <begin position="98"/>
        <end position="164"/>
    </location>
</feature>
<dbReference type="InterPro" id="IPR015875">
    <property type="entry name" value="IMP_DH/GMP_Rdtase_CS"/>
</dbReference>
<evidence type="ECO:0000256" key="14">
    <source>
        <dbReference type="RuleBase" id="RU003928"/>
    </source>
</evidence>
<evidence type="ECO:0000256" key="1">
    <source>
        <dbReference type="ARBA" id="ARBA00001958"/>
    </source>
</evidence>
<keyword evidence="17" id="KW-1185">Reference proteome</keyword>
<dbReference type="PROSITE" id="PS51371">
    <property type="entry name" value="CBS"/>
    <property type="match status" value="2"/>
</dbReference>
<dbReference type="SUPFAM" id="SSF54631">
    <property type="entry name" value="CBS-domain pair"/>
    <property type="match status" value="1"/>
</dbReference>
<evidence type="ECO:0000256" key="3">
    <source>
        <dbReference type="ARBA" id="ARBA00022723"/>
    </source>
</evidence>
<feature type="binding site" evidence="11">
    <location>
        <position position="314"/>
    </location>
    <ligand>
        <name>IMP</name>
        <dbReference type="ChEBI" id="CHEBI:58053"/>
    </ligand>
</feature>
<dbReference type="RefSeq" id="WP_201636830.1">
    <property type="nucleotide sequence ID" value="NZ_CP068046.1"/>
</dbReference>
<feature type="binding site" evidence="11">
    <location>
        <position position="481"/>
    </location>
    <ligand>
        <name>K(+)</name>
        <dbReference type="ChEBI" id="CHEBI:29103"/>
        <note>ligand shared between two tetrameric partners</note>
    </ligand>
</feature>
<keyword evidence="9 12" id="KW-0129">CBS domain</keyword>
<comment type="subunit">
    <text evidence="11">Homotetramer.</text>
</comment>
<evidence type="ECO:0000256" key="12">
    <source>
        <dbReference type="PROSITE-ProRule" id="PRU00703"/>
    </source>
</evidence>
<keyword evidence="4 11" id="KW-0332">GMP biosynthesis</keyword>
<sequence>MAKIITTATGDYALTFDDVLLQPARSDILPTETDIATYVTKDISLNLPILSSAMDTVTEANMAIAMAQAGGLGVIHKNLTAAEQAEQVRMVKSFESGMVVNPITIGPEATLADALALMQKSRISGIPVVENGGTGGRAIGKLVGILTNRDVRFASHPAQPIRELMTHQNLITVRDGVSKDEAKVLLHKHRIEKLLVVDEDYRCIGLITVKDIEKAQLHPNAVKDEQGRLRVAAASTVGDNGFERSLALIEAGVDLLVIDTAHGHSVRVAEAVERVKRESNSTRIVAGNVATAEATKALIDAGADAVKVGIGPGSICTTRIVAGVGVPQLAAVMACAEEGHKQGVPVIADGGIKFSGDMAKALAGGASCVMVGSLLAGTDEAPGEVFLYQGRSYKSYRGMGSVGAMGAGSADRYFQQDVRDQMKLVPEGIEGQVPYKGPVGAVLHQLAGGLRASMGYTGAHTLEDFRDNATFVKISAAALGESHVHDVTITREAPNYRSGR</sequence>
<evidence type="ECO:0000259" key="15">
    <source>
        <dbReference type="PROSITE" id="PS51371"/>
    </source>
</evidence>
<dbReference type="Gene3D" id="3.20.20.70">
    <property type="entry name" value="Aldolase class I"/>
    <property type="match status" value="1"/>
</dbReference>
<dbReference type="PANTHER" id="PTHR11911">
    <property type="entry name" value="INOSINE-5-MONOPHOSPHATE DEHYDROGENASE RELATED"/>
    <property type="match status" value="1"/>
</dbReference>
<feature type="binding site" evidence="11">
    <location>
        <begin position="396"/>
        <end position="400"/>
    </location>
    <ligand>
        <name>IMP</name>
        <dbReference type="ChEBI" id="CHEBI:58053"/>
    </ligand>
</feature>
<organism evidence="16 17">
    <name type="scientific">Devosia rhizoryzae</name>
    <dbReference type="NCBI Taxonomy" id="2774137"/>
    <lineage>
        <taxon>Bacteria</taxon>
        <taxon>Pseudomonadati</taxon>
        <taxon>Pseudomonadota</taxon>
        <taxon>Alphaproteobacteria</taxon>
        <taxon>Hyphomicrobiales</taxon>
        <taxon>Devosiaceae</taxon>
        <taxon>Devosia</taxon>
    </lineage>
</organism>
<evidence type="ECO:0000256" key="8">
    <source>
        <dbReference type="ARBA" id="ARBA00023027"/>
    </source>
</evidence>
<keyword evidence="5 11" id="KW-0658">Purine biosynthesis</keyword>
<feature type="domain" description="CBS" evidence="15">
    <location>
        <begin position="165"/>
        <end position="222"/>
    </location>
</feature>
<evidence type="ECO:0000313" key="17">
    <source>
        <dbReference type="Proteomes" id="UP000595857"/>
    </source>
</evidence>
<proteinExistence type="inferred from homology"/>
<evidence type="ECO:0000256" key="4">
    <source>
        <dbReference type="ARBA" id="ARBA00022749"/>
    </source>
</evidence>
<feature type="binding site" evidence="11">
    <location>
        <position position="427"/>
    </location>
    <ligand>
        <name>IMP</name>
        <dbReference type="ChEBI" id="CHEBI:58053"/>
    </ligand>
</feature>
<dbReference type="CDD" id="cd00381">
    <property type="entry name" value="IMPDH"/>
    <property type="match status" value="1"/>
</dbReference>
<dbReference type="PANTHER" id="PTHR11911:SF111">
    <property type="entry name" value="INOSINE-5'-MONOPHOSPHATE DEHYDROGENASE"/>
    <property type="match status" value="1"/>
</dbReference>
<gene>
    <name evidence="11 16" type="primary">guaB</name>
    <name evidence="16" type="ORF">JI748_08535</name>
</gene>
<evidence type="ECO:0000256" key="2">
    <source>
        <dbReference type="ARBA" id="ARBA00005502"/>
    </source>
</evidence>
<dbReference type="Proteomes" id="UP000595857">
    <property type="component" value="Chromosome"/>
</dbReference>
<dbReference type="SUPFAM" id="SSF51412">
    <property type="entry name" value="Inosine monophosphate dehydrogenase (IMPDH)"/>
    <property type="match status" value="1"/>
</dbReference>
<dbReference type="PIRSF" id="PIRSF000130">
    <property type="entry name" value="IMPDH"/>
    <property type="match status" value="1"/>
</dbReference>
<feature type="binding site" description="in other chain" evidence="11">
    <location>
        <position position="316"/>
    </location>
    <ligand>
        <name>K(+)</name>
        <dbReference type="ChEBI" id="CHEBI:29103"/>
        <note>ligand shared between two tetrameric partners</note>
    </ligand>
</feature>
<dbReference type="InterPro" id="IPR013785">
    <property type="entry name" value="Aldolase_TIM"/>
</dbReference>
<dbReference type="EMBL" id="CP068046">
    <property type="protein sequence ID" value="QQR41006.1"/>
    <property type="molecule type" value="Genomic_DNA"/>
</dbReference>
<evidence type="ECO:0000256" key="11">
    <source>
        <dbReference type="HAMAP-Rule" id="MF_01964"/>
    </source>
</evidence>
<dbReference type="Pfam" id="PF00571">
    <property type="entry name" value="CBS"/>
    <property type="match status" value="2"/>
</dbReference>
<evidence type="ECO:0000256" key="13">
    <source>
        <dbReference type="RuleBase" id="RU003927"/>
    </source>
</evidence>
<dbReference type="InterPro" id="IPR046342">
    <property type="entry name" value="CBS_dom_sf"/>
</dbReference>
<comment type="caution">
    <text evidence="11">Lacks conserved residue(s) required for the propagation of feature annotation.</text>
</comment>
<comment type="function">
    <text evidence="11">Catalyzes the conversion of inosine 5'-phosphate (IMP) to xanthosine 5'-phosphate (XMP), the first committed and rate-limiting step in the de novo synthesis of guanine nucleotides, and therefore plays an important role in the regulation of cell growth.</text>
</comment>
<comment type="catalytic activity">
    <reaction evidence="10 11 14">
        <text>IMP + NAD(+) + H2O = XMP + NADH + H(+)</text>
        <dbReference type="Rhea" id="RHEA:11708"/>
        <dbReference type="ChEBI" id="CHEBI:15377"/>
        <dbReference type="ChEBI" id="CHEBI:15378"/>
        <dbReference type="ChEBI" id="CHEBI:57464"/>
        <dbReference type="ChEBI" id="CHEBI:57540"/>
        <dbReference type="ChEBI" id="CHEBI:57945"/>
        <dbReference type="ChEBI" id="CHEBI:58053"/>
        <dbReference type="EC" id="1.1.1.205"/>
    </reaction>
</comment>
<evidence type="ECO:0000256" key="6">
    <source>
        <dbReference type="ARBA" id="ARBA00022958"/>
    </source>
</evidence>
<dbReference type="Pfam" id="PF00478">
    <property type="entry name" value="IMPDH"/>
    <property type="match status" value="1"/>
</dbReference>
<feature type="binding site" evidence="11">
    <location>
        <position position="482"/>
    </location>
    <ligand>
        <name>K(+)</name>
        <dbReference type="ChEBI" id="CHEBI:29103"/>
        <note>ligand shared between two tetrameric partners</note>
    </ligand>
</feature>
<feature type="binding site" evidence="11">
    <location>
        <position position="483"/>
    </location>
    <ligand>
        <name>K(+)</name>
        <dbReference type="ChEBI" id="CHEBI:29103"/>
        <note>ligand shared between two tetrameric partners</note>
    </ligand>
</feature>
<feature type="binding site" evidence="11">
    <location>
        <begin position="349"/>
        <end position="351"/>
    </location>
    <ligand>
        <name>IMP</name>
        <dbReference type="ChEBI" id="CHEBI:58053"/>
    </ligand>
</feature>
<feature type="active site" description="Thioimidate intermediate" evidence="11">
    <location>
        <position position="316"/>
    </location>
</feature>
<accession>A0ABX7CGH1</accession>
<dbReference type="InterPro" id="IPR000644">
    <property type="entry name" value="CBS_dom"/>
</dbReference>
<feature type="active site" description="Proton acceptor" evidence="11">
    <location>
        <position position="412"/>
    </location>
</feature>
<evidence type="ECO:0000256" key="9">
    <source>
        <dbReference type="ARBA" id="ARBA00023122"/>
    </source>
</evidence>
<dbReference type="InterPro" id="IPR001093">
    <property type="entry name" value="IMP_DH_GMPRt"/>
</dbReference>
<dbReference type="InterPro" id="IPR005990">
    <property type="entry name" value="IMP_DH"/>
</dbReference>
<dbReference type="NCBIfam" id="TIGR01302">
    <property type="entry name" value="IMP_dehydrog"/>
    <property type="match status" value="1"/>
</dbReference>
<name>A0ABX7CGH1_9HYPH</name>
<protein>
    <recommendedName>
        <fullName evidence="11 14">Inosine-5'-monophosphate dehydrogenase</fullName>
        <shortName evidence="11">IMP dehydrogenase</shortName>
        <shortName evidence="11">IMPD</shortName>
        <shortName evidence="11">IMPDH</shortName>
        <ecNumber evidence="11 14">1.1.1.205</ecNumber>
    </recommendedName>
</protein>
<keyword evidence="6 11" id="KW-0630">Potassium</keyword>
<dbReference type="EC" id="1.1.1.205" evidence="11 14"/>
<evidence type="ECO:0000256" key="10">
    <source>
        <dbReference type="ARBA" id="ARBA00048028"/>
    </source>
</evidence>
<dbReference type="SMART" id="SM00116">
    <property type="entry name" value="CBS"/>
    <property type="match status" value="2"/>
</dbReference>
<feature type="binding site" evidence="11">
    <location>
        <position position="259"/>
    </location>
    <ligand>
        <name>NAD(+)</name>
        <dbReference type="ChEBI" id="CHEBI:57540"/>
    </ligand>
</feature>
<keyword evidence="7 11" id="KW-0560">Oxidoreductase</keyword>
<dbReference type="SMART" id="SM01240">
    <property type="entry name" value="IMPDH"/>
    <property type="match status" value="1"/>
</dbReference>
<comment type="pathway">
    <text evidence="11 14">Purine metabolism; XMP biosynthesis via de novo pathway; XMP from IMP: step 1/1.</text>
</comment>
<keyword evidence="8 11" id="KW-0520">NAD</keyword>
<feature type="binding site" evidence="11">
    <location>
        <begin position="309"/>
        <end position="311"/>
    </location>
    <ligand>
        <name>NAD(+)</name>
        <dbReference type="ChEBI" id="CHEBI:57540"/>
    </ligand>
</feature>
<feature type="binding site" description="in other chain" evidence="11">
    <location>
        <position position="313"/>
    </location>
    <ligand>
        <name>K(+)</name>
        <dbReference type="ChEBI" id="CHEBI:29103"/>
        <note>ligand shared between two tetrameric partners</note>
    </ligand>
</feature>